<accession>A0AAE3K6D2</accession>
<evidence type="ECO:0000313" key="4">
    <source>
        <dbReference type="Proteomes" id="UP001202674"/>
    </source>
</evidence>
<dbReference type="Proteomes" id="UP001202674">
    <property type="component" value="Unassembled WGS sequence"/>
</dbReference>
<protein>
    <recommendedName>
        <fullName evidence="2">Halobacterial output domain-containing protein</fullName>
    </recommendedName>
</protein>
<dbReference type="EMBL" id="JAKRVY010000006">
    <property type="protein sequence ID" value="MCL9814270.1"/>
    <property type="molecule type" value="Genomic_DNA"/>
</dbReference>
<reference evidence="3 4" key="1">
    <citation type="journal article" date="2022" name="Syst. Appl. Microbiol.">
        <title>Natronocalculus amylovorans gen. nov., sp. nov., and Natranaeroarchaeum aerophilus sp. nov., dominant culturable amylolytic natronoarchaea from hypersaline soda lakes in southwestern Siberia.</title>
        <authorList>
            <person name="Sorokin D.Y."/>
            <person name="Elcheninov A.G."/>
            <person name="Khizhniak T.V."/>
            <person name="Koenen M."/>
            <person name="Bale N.J."/>
            <person name="Damste J.S.S."/>
            <person name="Kublanov I.V."/>
        </authorList>
    </citation>
    <scope>NUCLEOTIDE SEQUENCE [LARGE SCALE GENOMIC DNA]</scope>
    <source>
        <strain evidence="3 4">AArc-St1-1</strain>
    </source>
</reference>
<sequence>MMAGQQHERQLRIERNDNSFVVDHDTPERTPTVLIEAVASLRDVDQTTLEPLYNTVDPEVLGSLCTGTDCSLRISFQYEGYAVTILGDGRIRLVEEPEDN</sequence>
<comment type="caution">
    <text evidence="3">The sequence shown here is derived from an EMBL/GenBank/DDBJ whole genome shotgun (WGS) entry which is preliminary data.</text>
</comment>
<organism evidence="3 4">
    <name type="scientific">Natranaeroarchaeum aerophilus</name>
    <dbReference type="NCBI Taxonomy" id="2917711"/>
    <lineage>
        <taxon>Archaea</taxon>
        <taxon>Methanobacteriati</taxon>
        <taxon>Methanobacteriota</taxon>
        <taxon>Stenosarchaea group</taxon>
        <taxon>Halobacteria</taxon>
        <taxon>Halobacteriales</taxon>
        <taxon>Natronoarchaeaceae</taxon>
        <taxon>Natranaeroarchaeum</taxon>
    </lineage>
</organism>
<name>A0AAE3K6D2_9EURY</name>
<evidence type="ECO:0000259" key="2">
    <source>
        <dbReference type="Pfam" id="PF18545"/>
    </source>
</evidence>
<proteinExistence type="predicted"/>
<gene>
    <name evidence="3" type="ORF">AArcSt11_11465</name>
</gene>
<dbReference type="Pfam" id="PF18545">
    <property type="entry name" value="HalOD1"/>
    <property type="match status" value="1"/>
</dbReference>
<dbReference type="RefSeq" id="WP_250597191.1">
    <property type="nucleotide sequence ID" value="NZ_JAKRVY010000006.1"/>
</dbReference>
<feature type="domain" description="Halobacterial output" evidence="2">
    <location>
        <begin position="31"/>
        <end position="92"/>
    </location>
</feature>
<evidence type="ECO:0000313" key="3">
    <source>
        <dbReference type="EMBL" id="MCL9814270.1"/>
    </source>
</evidence>
<feature type="region of interest" description="Disordered" evidence="1">
    <location>
        <begin position="1"/>
        <end position="25"/>
    </location>
</feature>
<keyword evidence="4" id="KW-1185">Reference proteome</keyword>
<dbReference type="AlphaFoldDB" id="A0AAE3K6D2"/>
<dbReference type="InterPro" id="IPR040624">
    <property type="entry name" value="HalOD1"/>
</dbReference>
<evidence type="ECO:0000256" key="1">
    <source>
        <dbReference type="SAM" id="MobiDB-lite"/>
    </source>
</evidence>